<accession>A0A3N4M3B0</accession>
<name>A0A3N4M3B0_9PEZI</name>
<organism evidence="1 2">
    <name type="scientific">Terfezia boudieri ATCC MYA-4762</name>
    <dbReference type="NCBI Taxonomy" id="1051890"/>
    <lineage>
        <taxon>Eukaryota</taxon>
        <taxon>Fungi</taxon>
        <taxon>Dikarya</taxon>
        <taxon>Ascomycota</taxon>
        <taxon>Pezizomycotina</taxon>
        <taxon>Pezizomycetes</taxon>
        <taxon>Pezizales</taxon>
        <taxon>Pezizaceae</taxon>
        <taxon>Terfezia</taxon>
    </lineage>
</organism>
<dbReference type="Proteomes" id="UP000267821">
    <property type="component" value="Unassembled WGS sequence"/>
</dbReference>
<evidence type="ECO:0000313" key="1">
    <source>
        <dbReference type="EMBL" id="RPB27852.1"/>
    </source>
</evidence>
<evidence type="ECO:0000313" key="2">
    <source>
        <dbReference type="Proteomes" id="UP000267821"/>
    </source>
</evidence>
<dbReference type="InParanoid" id="A0A3N4M3B0"/>
<protein>
    <submittedName>
        <fullName evidence="1">Uncharacterized protein</fullName>
    </submittedName>
</protein>
<proteinExistence type="predicted"/>
<dbReference type="AlphaFoldDB" id="A0A3N4M3B0"/>
<dbReference type="EMBL" id="ML121530">
    <property type="protein sequence ID" value="RPB27852.1"/>
    <property type="molecule type" value="Genomic_DNA"/>
</dbReference>
<reference evidence="1 2" key="1">
    <citation type="journal article" date="2018" name="Nat. Ecol. Evol.">
        <title>Pezizomycetes genomes reveal the molecular basis of ectomycorrhizal truffle lifestyle.</title>
        <authorList>
            <person name="Murat C."/>
            <person name="Payen T."/>
            <person name="Noel B."/>
            <person name="Kuo A."/>
            <person name="Morin E."/>
            <person name="Chen J."/>
            <person name="Kohler A."/>
            <person name="Krizsan K."/>
            <person name="Balestrini R."/>
            <person name="Da Silva C."/>
            <person name="Montanini B."/>
            <person name="Hainaut M."/>
            <person name="Levati E."/>
            <person name="Barry K.W."/>
            <person name="Belfiori B."/>
            <person name="Cichocki N."/>
            <person name="Clum A."/>
            <person name="Dockter R.B."/>
            <person name="Fauchery L."/>
            <person name="Guy J."/>
            <person name="Iotti M."/>
            <person name="Le Tacon F."/>
            <person name="Lindquist E.A."/>
            <person name="Lipzen A."/>
            <person name="Malagnac F."/>
            <person name="Mello A."/>
            <person name="Molinier V."/>
            <person name="Miyauchi S."/>
            <person name="Poulain J."/>
            <person name="Riccioni C."/>
            <person name="Rubini A."/>
            <person name="Sitrit Y."/>
            <person name="Splivallo R."/>
            <person name="Traeger S."/>
            <person name="Wang M."/>
            <person name="Zifcakova L."/>
            <person name="Wipf D."/>
            <person name="Zambonelli A."/>
            <person name="Paolocci F."/>
            <person name="Nowrousian M."/>
            <person name="Ottonello S."/>
            <person name="Baldrian P."/>
            <person name="Spatafora J.W."/>
            <person name="Henrissat B."/>
            <person name="Nagy L.G."/>
            <person name="Aury J.M."/>
            <person name="Wincker P."/>
            <person name="Grigoriev I.V."/>
            <person name="Bonfante P."/>
            <person name="Martin F.M."/>
        </authorList>
    </citation>
    <scope>NUCLEOTIDE SEQUENCE [LARGE SCALE GENOMIC DNA]</scope>
    <source>
        <strain evidence="1 2">ATCC MYA-4762</strain>
    </source>
</reference>
<sequence length="164" mass="18110">MLPCLPAIRLSCSAAPPALRTLCVALCDAPCFLLGGRKVTSFPFAALSIHSKKPSHASICTHFSPFDCIHHTTPSPPLSQPSLRSSTFWFDIQAEAGNLSPYSCRKKLTTHTNTQVNYFVFSVSTGSLAFTLSPHRTPHPDKYRRYLFCTSPTSPRSHIFKLLT</sequence>
<keyword evidence="2" id="KW-1185">Reference proteome</keyword>
<gene>
    <name evidence="1" type="ORF">L211DRAFT_468784</name>
</gene>